<dbReference type="Proteomes" id="UP000289738">
    <property type="component" value="Chromosome B03"/>
</dbReference>
<dbReference type="EMBL" id="SDMP01000013">
    <property type="protein sequence ID" value="RYR20579.1"/>
    <property type="molecule type" value="Genomic_DNA"/>
</dbReference>
<dbReference type="InterPro" id="IPR018289">
    <property type="entry name" value="MULE_transposase_dom"/>
</dbReference>
<comment type="caution">
    <text evidence="2">The sequence shown here is derived from an EMBL/GenBank/DDBJ whole genome shotgun (WGS) entry which is preliminary data.</text>
</comment>
<name>A0A445A2C2_ARAHY</name>
<evidence type="ECO:0000259" key="1">
    <source>
        <dbReference type="Pfam" id="PF10551"/>
    </source>
</evidence>
<keyword evidence="3" id="KW-1185">Reference proteome</keyword>
<reference evidence="2 3" key="1">
    <citation type="submission" date="2019-01" db="EMBL/GenBank/DDBJ databases">
        <title>Sequencing of cultivated peanut Arachis hypogaea provides insights into genome evolution and oil improvement.</title>
        <authorList>
            <person name="Chen X."/>
        </authorList>
    </citation>
    <scope>NUCLEOTIDE SEQUENCE [LARGE SCALE GENOMIC DNA]</scope>
    <source>
        <strain evidence="3">cv. Fuhuasheng</strain>
        <tissue evidence="2">Leaves</tissue>
    </source>
</reference>
<dbReference type="STRING" id="3818.A0A445A2C2"/>
<accession>A0A445A2C2</accession>
<feature type="domain" description="MULE transposase" evidence="1">
    <location>
        <begin position="51"/>
        <end position="99"/>
    </location>
</feature>
<organism evidence="2 3">
    <name type="scientific">Arachis hypogaea</name>
    <name type="common">Peanut</name>
    <dbReference type="NCBI Taxonomy" id="3818"/>
    <lineage>
        <taxon>Eukaryota</taxon>
        <taxon>Viridiplantae</taxon>
        <taxon>Streptophyta</taxon>
        <taxon>Embryophyta</taxon>
        <taxon>Tracheophyta</taxon>
        <taxon>Spermatophyta</taxon>
        <taxon>Magnoliopsida</taxon>
        <taxon>eudicotyledons</taxon>
        <taxon>Gunneridae</taxon>
        <taxon>Pentapetalae</taxon>
        <taxon>rosids</taxon>
        <taxon>fabids</taxon>
        <taxon>Fabales</taxon>
        <taxon>Fabaceae</taxon>
        <taxon>Papilionoideae</taxon>
        <taxon>50 kb inversion clade</taxon>
        <taxon>dalbergioids sensu lato</taxon>
        <taxon>Dalbergieae</taxon>
        <taxon>Pterocarpus clade</taxon>
        <taxon>Arachis</taxon>
    </lineage>
</organism>
<gene>
    <name evidence="2" type="ORF">Ahy_B03g065755</name>
</gene>
<proteinExistence type="predicted"/>
<dbReference type="AlphaFoldDB" id="A0A445A2C2"/>
<sequence length="152" mass="18026">MNTTETLCHSIALTVQTGMGYRLRCSSVSTTMVSRPSLDVLCWETRKFRVEWVFTQWVTCMGTAPQCIITDQCQCMYGAIRKTLPNTRHRWCIWHIMKKFSQKLGGYRRYREFYVDIRDIVFNSRTEESFEGKCFEFIEEYNLHDSTWLSGL</sequence>
<dbReference type="PANTHER" id="PTHR47718:SF13">
    <property type="entry name" value="OS09G0290500 PROTEIN"/>
    <property type="match status" value="1"/>
</dbReference>
<evidence type="ECO:0000313" key="2">
    <source>
        <dbReference type="EMBL" id="RYR20579.1"/>
    </source>
</evidence>
<protein>
    <recommendedName>
        <fullName evidence="1">MULE transposase domain-containing protein</fullName>
    </recommendedName>
</protein>
<dbReference type="PANTHER" id="PTHR47718">
    <property type="entry name" value="OS01G0519700 PROTEIN"/>
    <property type="match status" value="1"/>
</dbReference>
<evidence type="ECO:0000313" key="3">
    <source>
        <dbReference type="Proteomes" id="UP000289738"/>
    </source>
</evidence>
<dbReference type="Pfam" id="PF10551">
    <property type="entry name" value="MULE"/>
    <property type="match status" value="1"/>
</dbReference>